<evidence type="ECO:0000313" key="13">
    <source>
        <dbReference type="Proteomes" id="UP000662783"/>
    </source>
</evidence>
<organism evidence="12 13">
    <name type="scientific">Fulvivirga lutea</name>
    <dbReference type="NCBI Taxonomy" id="2810512"/>
    <lineage>
        <taxon>Bacteria</taxon>
        <taxon>Pseudomonadati</taxon>
        <taxon>Bacteroidota</taxon>
        <taxon>Cytophagia</taxon>
        <taxon>Cytophagales</taxon>
        <taxon>Fulvivirgaceae</taxon>
        <taxon>Fulvivirga</taxon>
    </lineage>
</organism>
<evidence type="ECO:0000256" key="8">
    <source>
        <dbReference type="ARBA" id="ARBA00051875"/>
    </source>
</evidence>
<dbReference type="KEGG" id="fuv:JR347_00110"/>
<keyword evidence="7 10" id="KW-0546">Nucleotide metabolism</keyword>
<dbReference type="InterPro" id="IPR020922">
    <property type="entry name" value="dITP/XTP_pyrophosphatase"/>
</dbReference>
<dbReference type="GO" id="GO:0036220">
    <property type="term" value="F:ITP diphosphatase activity"/>
    <property type="evidence" value="ECO:0007669"/>
    <property type="project" value="UniProtKB-UniRule"/>
</dbReference>
<comment type="catalytic activity">
    <reaction evidence="9 10">
        <text>XTP + H2O = XMP + diphosphate + H(+)</text>
        <dbReference type="Rhea" id="RHEA:28610"/>
        <dbReference type="ChEBI" id="CHEBI:15377"/>
        <dbReference type="ChEBI" id="CHEBI:15378"/>
        <dbReference type="ChEBI" id="CHEBI:33019"/>
        <dbReference type="ChEBI" id="CHEBI:57464"/>
        <dbReference type="ChEBI" id="CHEBI:61314"/>
        <dbReference type="EC" id="3.6.1.66"/>
    </reaction>
</comment>
<comment type="similarity">
    <text evidence="1 10 11">Belongs to the HAM1 NTPase family.</text>
</comment>
<feature type="binding site" evidence="10">
    <location>
        <position position="171"/>
    </location>
    <ligand>
        <name>substrate</name>
    </ligand>
</feature>
<dbReference type="Gene3D" id="3.90.950.10">
    <property type="match status" value="1"/>
</dbReference>
<evidence type="ECO:0000256" key="10">
    <source>
        <dbReference type="HAMAP-Rule" id="MF_01405"/>
    </source>
</evidence>
<evidence type="ECO:0000313" key="12">
    <source>
        <dbReference type="EMBL" id="QSE97527.1"/>
    </source>
</evidence>
<comment type="cofactor">
    <cofactor evidence="10">
        <name>Mg(2+)</name>
        <dbReference type="ChEBI" id="CHEBI:18420"/>
    </cofactor>
    <text evidence="10">Binds 1 Mg(2+) ion per subunit.</text>
</comment>
<feature type="binding site" evidence="10">
    <location>
        <begin position="148"/>
        <end position="151"/>
    </location>
    <ligand>
        <name>substrate</name>
    </ligand>
</feature>
<evidence type="ECO:0000256" key="1">
    <source>
        <dbReference type="ARBA" id="ARBA00008023"/>
    </source>
</evidence>
<dbReference type="GO" id="GO:0009146">
    <property type="term" value="P:purine nucleoside triphosphate catabolic process"/>
    <property type="evidence" value="ECO:0007669"/>
    <property type="project" value="UniProtKB-UniRule"/>
</dbReference>
<feature type="binding site" evidence="10">
    <location>
        <position position="69"/>
    </location>
    <ligand>
        <name>substrate</name>
    </ligand>
</feature>
<dbReference type="GO" id="GO:0046872">
    <property type="term" value="F:metal ion binding"/>
    <property type="evidence" value="ECO:0007669"/>
    <property type="project" value="UniProtKB-KW"/>
</dbReference>
<evidence type="ECO:0000256" key="2">
    <source>
        <dbReference type="ARBA" id="ARBA00011738"/>
    </source>
</evidence>
<proteinExistence type="inferred from homology"/>
<feature type="binding site" evidence="10">
    <location>
        <position position="68"/>
    </location>
    <ligand>
        <name>Mg(2+)</name>
        <dbReference type="ChEBI" id="CHEBI:18420"/>
    </ligand>
</feature>
<dbReference type="GO" id="GO:0009117">
    <property type="term" value="P:nucleotide metabolic process"/>
    <property type="evidence" value="ECO:0007669"/>
    <property type="project" value="UniProtKB-KW"/>
</dbReference>
<dbReference type="GO" id="GO:0017111">
    <property type="term" value="F:ribonucleoside triphosphate phosphatase activity"/>
    <property type="evidence" value="ECO:0007669"/>
    <property type="project" value="InterPro"/>
</dbReference>
<dbReference type="NCBIfam" id="TIGR00042">
    <property type="entry name" value="RdgB/HAM1 family non-canonical purine NTP pyrophosphatase"/>
    <property type="match status" value="1"/>
</dbReference>
<feature type="binding site" evidence="10">
    <location>
        <begin position="176"/>
        <end position="177"/>
    </location>
    <ligand>
        <name>substrate</name>
    </ligand>
</feature>
<dbReference type="HAMAP" id="MF_01405">
    <property type="entry name" value="Non_canon_purine_NTPase"/>
    <property type="match status" value="1"/>
</dbReference>
<comment type="subunit">
    <text evidence="2 10">Homodimer.</text>
</comment>
<keyword evidence="5 10" id="KW-0378">Hydrolase</keyword>
<gene>
    <name evidence="12" type="ORF">JR347_00110</name>
</gene>
<dbReference type="Pfam" id="PF01725">
    <property type="entry name" value="Ham1p_like"/>
    <property type="match status" value="1"/>
</dbReference>
<keyword evidence="13" id="KW-1185">Reference proteome</keyword>
<reference evidence="12" key="1">
    <citation type="submission" date="2021-02" db="EMBL/GenBank/DDBJ databases">
        <title>Fulvivirga sp. S481 isolated from sea water.</title>
        <authorList>
            <person name="Bae S.S."/>
            <person name="Baek K."/>
        </authorList>
    </citation>
    <scope>NUCLEOTIDE SEQUENCE</scope>
    <source>
        <strain evidence="12">S481</strain>
    </source>
</reference>
<name>A0A975A1H2_9BACT</name>
<accession>A0A975A1H2</accession>
<keyword evidence="3 10" id="KW-0479">Metal-binding</keyword>
<feature type="active site" description="Proton acceptor" evidence="10">
    <location>
        <position position="68"/>
    </location>
</feature>
<dbReference type="EMBL" id="CP070608">
    <property type="protein sequence ID" value="QSE97527.1"/>
    <property type="molecule type" value="Genomic_DNA"/>
</dbReference>
<dbReference type="FunFam" id="3.90.950.10:FF:000001">
    <property type="entry name" value="dITP/XTP pyrophosphatase"/>
    <property type="match status" value="1"/>
</dbReference>
<evidence type="ECO:0000256" key="4">
    <source>
        <dbReference type="ARBA" id="ARBA00022741"/>
    </source>
</evidence>
<dbReference type="InterPro" id="IPR029001">
    <property type="entry name" value="ITPase-like_fam"/>
</dbReference>
<comment type="catalytic activity">
    <reaction evidence="8 10">
        <text>dITP + H2O = dIMP + diphosphate + H(+)</text>
        <dbReference type="Rhea" id="RHEA:28342"/>
        <dbReference type="ChEBI" id="CHEBI:15377"/>
        <dbReference type="ChEBI" id="CHEBI:15378"/>
        <dbReference type="ChEBI" id="CHEBI:33019"/>
        <dbReference type="ChEBI" id="CHEBI:61194"/>
        <dbReference type="ChEBI" id="CHEBI:61382"/>
        <dbReference type="EC" id="3.6.1.66"/>
    </reaction>
</comment>
<dbReference type="CDD" id="cd00515">
    <property type="entry name" value="HAM1"/>
    <property type="match status" value="1"/>
</dbReference>
<feature type="binding site" evidence="10">
    <location>
        <position position="39"/>
    </location>
    <ligand>
        <name>Mg(2+)</name>
        <dbReference type="ChEBI" id="CHEBI:18420"/>
    </ligand>
</feature>
<dbReference type="PANTHER" id="PTHR11067:SF9">
    <property type="entry name" value="INOSINE TRIPHOSPHATE PYROPHOSPHATASE"/>
    <property type="match status" value="1"/>
</dbReference>
<evidence type="ECO:0000256" key="7">
    <source>
        <dbReference type="ARBA" id="ARBA00023080"/>
    </source>
</evidence>
<evidence type="ECO:0000256" key="5">
    <source>
        <dbReference type="ARBA" id="ARBA00022801"/>
    </source>
</evidence>
<evidence type="ECO:0000256" key="3">
    <source>
        <dbReference type="ARBA" id="ARBA00022723"/>
    </source>
</evidence>
<keyword evidence="6 10" id="KW-0460">Magnesium</keyword>
<dbReference type="Proteomes" id="UP000662783">
    <property type="component" value="Chromosome"/>
</dbReference>
<dbReference type="EC" id="3.6.1.66" evidence="10"/>
<feature type="binding site" evidence="10">
    <location>
        <begin position="7"/>
        <end position="12"/>
    </location>
    <ligand>
        <name>substrate</name>
    </ligand>
</feature>
<evidence type="ECO:0000256" key="6">
    <source>
        <dbReference type="ARBA" id="ARBA00022842"/>
    </source>
</evidence>
<dbReference type="GO" id="GO:0000166">
    <property type="term" value="F:nucleotide binding"/>
    <property type="evidence" value="ECO:0007669"/>
    <property type="project" value="UniProtKB-KW"/>
</dbReference>
<dbReference type="RefSeq" id="WP_205722037.1">
    <property type="nucleotide sequence ID" value="NZ_CP070608.1"/>
</dbReference>
<evidence type="ECO:0000256" key="11">
    <source>
        <dbReference type="RuleBase" id="RU003781"/>
    </source>
</evidence>
<comment type="function">
    <text evidence="10">Pyrophosphatase that catalyzes the hydrolysis of nucleoside triphosphates to their monophosphate derivatives, with a high preference for the non-canonical purine nucleotides XTP (xanthosine triphosphate), dITP (deoxyinosine triphosphate) and ITP. Seems to function as a house-cleaning enzyme that removes non-canonical purine nucleotides from the nucleotide pool, thus preventing their incorporation into DNA/RNA and avoiding chromosomal lesions.</text>
</comment>
<dbReference type="SUPFAM" id="SSF52972">
    <property type="entry name" value="ITPase-like"/>
    <property type="match status" value="1"/>
</dbReference>
<keyword evidence="4 10" id="KW-0547">Nucleotide-binding</keyword>
<protein>
    <recommendedName>
        <fullName evidence="10">dITP/XTP pyrophosphatase</fullName>
        <ecNumber evidence="10">3.6.1.66</ecNumber>
    </recommendedName>
    <alternativeName>
        <fullName evidence="10">Non-canonical purine NTP pyrophosphatase</fullName>
    </alternativeName>
    <alternativeName>
        <fullName evidence="10">Non-standard purine NTP pyrophosphatase</fullName>
    </alternativeName>
    <alternativeName>
        <fullName evidence="10">Nucleoside-triphosphate diphosphatase</fullName>
    </alternativeName>
    <alternativeName>
        <fullName evidence="10">Nucleoside-triphosphate pyrophosphatase</fullName>
        <shortName evidence="10">NTPase</shortName>
    </alternativeName>
</protein>
<evidence type="ECO:0000256" key="9">
    <source>
        <dbReference type="ARBA" id="ARBA00052017"/>
    </source>
</evidence>
<dbReference type="NCBIfam" id="NF011398">
    <property type="entry name" value="PRK14823.1"/>
    <property type="match status" value="1"/>
</dbReference>
<dbReference type="InterPro" id="IPR002637">
    <property type="entry name" value="RdgB/HAM1"/>
</dbReference>
<sequence length="193" mass="21515">MEICFATNNQNKLKEIQKLLPESIRLKSLEDIGCFEELEESKNTIEGNSHQKASYVAEKYGVAVFADDTGLEVAALNGEPGVKSARYAGENRDNEANINLVLEKLKEKSDRSAQFRTVITLIIGGQEHQFEGLVKGEIIKQRLGNQGFGYDPIFIPQGFDCTFAEMSLEEKNKISHRGIATRKLVDHLIKSIG</sequence>
<comment type="catalytic activity">
    <reaction evidence="10">
        <text>ITP + H2O = IMP + diphosphate + H(+)</text>
        <dbReference type="Rhea" id="RHEA:29399"/>
        <dbReference type="ChEBI" id="CHEBI:15377"/>
        <dbReference type="ChEBI" id="CHEBI:15378"/>
        <dbReference type="ChEBI" id="CHEBI:33019"/>
        <dbReference type="ChEBI" id="CHEBI:58053"/>
        <dbReference type="ChEBI" id="CHEBI:61402"/>
        <dbReference type="EC" id="3.6.1.66"/>
    </reaction>
</comment>
<dbReference type="PANTHER" id="PTHR11067">
    <property type="entry name" value="INOSINE TRIPHOSPHATE PYROPHOSPHATASE/HAM1 PROTEIN"/>
    <property type="match status" value="1"/>
</dbReference>
<dbReference type="GO" id="GO:0005829">
    <property type="term" value="C:cytosol"/>
    <property type="evidence" value="ECO:0007669"/>
    <property type="project" value="TreeGrafter"/>
</dbReference>
<dbReference type="GO" id="GO:0035870">
    <property type="term" value="F:dITP diphosphatase activity"/>
    <property type="evidence" value="ECO:0007669"/>
    <property type="project" value="UniProtKB-UniRule"/>
</dbReference>
<dbReference type="AlphaFoldDB" id="A0A975A1H2"/>
<dbReference type="GO" id="GO:0036222">
    <property type="term" value="F:XTP diphosphatase activity"/>
    <property type="evidence" value="ECO:0007669"/>
    <property type="project" value="UniProtKB-UniRule"/>
</dbReference>